<organism evidence="1 2">
    <name type="scientific">Bacteroides uniformis</name>
    <dbReference type="NCBI Taxonomy" id="820"/>
    <lineage>
        <taxon>Bacteria</taxon>
        <taxon>Pseudomonadati</taxon>
        <taxon>Bacteroidota</taxon>
        <taxon>Bacteroidia</taxon>
        <taxon>Bacteroidales</taxon>
        <taxon>Bacteroidaceae</taxon>
        <taxon>Bacteroides</taxon>
    </lineage>
</organism>
<evidence type="ECO:0000313" key="1">
    <source>
        <dbReference type="EMBL" id="CUP77215.1"/>
    </source>
</evidence>
<dbReference type="Proteomes" id="UP000095766">
    <property type="component" value="Unassembled WGS sequence"/>
</dbReference>
<reference evidence="1 2" key="1">
    <citation type="submission" date="2015-09" db="EMBL/GenBank/DDBJ databases">
        <authorList>
            <consortium name="Pathogen Informatics"/>
        </authorList>
    </citation>
    <scope>NUCLEOTIDE SEQUENCE [LARGE SCALE GENOMIC DNA]</scope>
    <source>
        <strain evidence="1 2">2789STDY5834898</strain>
    </source>
</reference>
<dbReference type="Gene3D" id="3.40.50.620">
    <property type="entry name" value="HUPs"/>
    <property type="match status" value="1"/>
</dbReference>
<accession>A0A174R221</accession>
<dbReference type="AlphaFoldDB" id="A0A174R221"/>
<protein>
    <submittedName>
        <fullName evidence="1">ATP-utilizing enzymes of the PP-loop superfamily</fullName>
    </submittedName>
</protein>
<dbReference type="SUPFAM" id="SSF52402">
    <property type="entry name" value="Adenine nucleotide alpha hydrolases-like"/>
    <property type="match status" value="1"/>
</dbReference>
<evidence type="ECO:0000313" key="2">
    <source>
        <dbReference type="Proteomes" id="UP000095766"/>
    </source>
</evidence>
<proteinExistence type="predicted"/>
<dbReference type="InterPro" id="IPR014729">
    <property type="entry name" value="Rossmann-like_a/b/a_fold"/>
</dbReference>
<dbReference type="EMBL" id="CZAO01000010">
    <property type="protein sequence ID" value="CUP77215.1"/>
    <property type="molecule type" value="Genomic_DNA"/>
</dbReference>
<sequence length="346" mass="39782">MGQEFCKRCGYPLGRRPRLYEKDGLCGACINDDIKKTIDWKARQNQLNEIIKSSHSDCEYSAVIAISGGKDSTMIVKRLVENHGLKNPLLVTCADPFTMTETGRANIRNIAEHFDLDLITYQYRPKTAKQEILRDFEEKLNPMMVFEDRLSGPDAFPIQVAKNFGIPLVFYGENGPFEYGNEGATELPIFHPASDDKTKVIWLCSIYPYSIMDSLNEAREVGFKDLDENNHEWDRVGQIENYTQIDSYGYLVHQWTKYVKFGAQRVADIACRLAREGVLTRDQAILLTNTNDHLCDPKAKRDFCHSLGITEEFFDNVVEKHVNKDVVDKDIDGNWKRKDLFFNSRK</sequence>
<dbReference type="RefSeq" id="WP_207802378.1">
    <property type="nucleotide sequence ID" value="NZ_CZAO01000010.1"/>
</dbReference>
<name>A0A174R221_BACUN</name>
<gene>
    <name evidence="1" type="ORF">ERS852510_02313</name>
</gene>